<dbReference type="InterPro" id="IPR036770">
    <property type="entry name" value="Ankyrin_rpt-contain_sf"/>
</dbReference>
<name>A0A6A6QNR1_9PEZI</name>
<dbReference type="OrthoDB" id="4937259at2759"/>
<dbReference type="Proteomes" id="UP000799750">
    <property type="component" value="Unassembled WGS sequence"/>
</dbReference>
<keyword evidence="3" id="KW-1185">Reference proteome</keyword>
<protein>
    <submittedName>
        <fullName evidence="2">Ankyrin</fullName>
    </submittedName>
</protein>
<evidence type="ECO:0000256" key="1">
    <source>
        <dbReference type="PROSITE-ProRule" id="PRU00023"/>
    </source>
</evidence>
<evidence type="ECO:0000313" key="2">
    <source>
        <dbReference type="EMBL" id="KAF2493630.1"/>
    </source>
</evidence>
<sequence>MPFAPRVSTTSPIPHMFRVQNPRLLRIFIKHGADLNWTTPEGENILHFAVKMMDHAMVKALLEMGMDADVGGNNNLFNPLHRAITGEDHDNSIEKRRMIVELLLEHGANPNIPSPSKEFALHKILAKFYGDSYKGLNRDHFDVLVARCQHINARDTQGKTALHILMEQRKRVRNNGSCLWYAKILIEAGADPSLVDSTGYPPFHSGIRKSKFGIGNFTITPEWRDLWWTPNDIYQRLHLATYYALKQGRVDWIPARVVYQQAYSEHVLKKCPAAYAWPALPHIRAETVQIFLDVMHALGSFPWRGGPAGVMFRAFWEKHREEITAPLPQSYQGNYNYRDWKETWAHWPAWNVEEWAKWREDQEWMRNDR</sequence>
<dbReference type="InterPro" id="IPR002110">
    <property type="entry name" value="Ankyrin_rpt"/>
</dbReference>
<dbReference type="EMBL" id="MU004192">
    <property type="protein sequence ID" value="KAF2493630.1"/>
    <property type="molecule type" value="Genomic_DNA"/>
</dbReference>
<dbReference type="PANTHER" id="PTHR24118:SF99">
    <property type="entry name" value="POTE ANKYRIN DOMAIN FAMILY MEMBER 3C-RELATED"/>
    <property type="match status" value="1"/>
</dbReference>
<gene>
    <name evidence="2" type="ORF">BU16DRAFT_528887</name>
</gene>
<reference evidence="2" key="1">
    <citation type="journal article" date="2020" name="Stud. Mycol.">
        <title>101 Dothideomycetes genomes: a test case for predicting lifestyles and emergence of pathogens.</title>
        <authorList>
            <person name="Haridas S."/>
            <person name="Albert R."/>
            <person name="Binder M."/>
            <person name="Bloem J."/>
            <person name="Labutti K."/>
            <person name="Salamov A."/>
            <person name="Andreopoulos B."/>
            <person name="Baker S."/>
            <person name="Barry K."/>
            <person name="Bills G."/>
            <person name="Bluhm B."/>
            <person name="Cannon C."/>
            <person name="Castanera R."/>
            <person name="Culley D."/>
            <person name="Daum C."/>
            <person name="Ezra D."/>
            <person name="Gonzalez J."/>
            <person name="Henrissat B."/>
            <person name="Kuo A."/>
            <person name="Liang C."/>
            <person name="Lipzen A."/>
            <person name="Lutzoni F."/>
            <person name="Magnuson J."/>
            <person name="Mondo S."/>
            <person name="Nolan M."/>
            <person name="Ohm R."/>
            <person name="Pangilinan J."/>
            <person name="Park H.-J."/>
            <person name="Ramirez L."/>
            <person name="Alfaro M."/>
            <person name="Sun H."/>
            <person name="Tritt A."/>
            <person name="Yoshinaga Y."/>
            <person name="Zwiers L.-H."/>
            <person name="Turgeon B."/>
            <person name="Goodwin S."/>
            <person name="Spatafora J."/>
            <person name="Crous P."/>
            <person name="Grigoriev I."/>
        </authorList>
    </citation>
    <scope>NUCLEOTIDE SEQUENCE</scope>
    <source>
        <strain evidence="2">CBS 269.34</strain>
    </source>
</reference>
<dbReference type="PROSITE" id="PS50088">
    <property type="entry name" value="ANK_REPEAT"/>
    <property type="match status" value="3"/>
</dbReference>
<organism evidence="2 3">
    <name type="scientific">Lophium mytilinum</name>
    <dbReference type="NCBI Taxonomy" id="390894"/>
    <lineage>
        <taxon>Eukaryota</taxon>
        <taxon>Fungi</taxon>
        <taxon>Dikarya</taxon>
        <taxon>Ascomycota</taxon>
        <taxon>Pezizomycotina</taxon>
        <taxon>Dothideomycetes</taxon>
        <taxon>Pleosporomycetidae</taxon>
        <taxon>Mytilinidiales</taxon>
        <taxon>Mytilinidiaceae</taxon>
        <taxon>Lophium</taxon>
    </lineage>
</organism>
<dbReference type="PANTHER" id="PTHR24118">
    <property type="entry name" value="POTE ANKYRIN DOMAIN"/>
    <property type="match status" value="1"/>
</dbReference>
<feature type="repeat" description="ANK" evidence="1">
    <location>
        <begin position="157"/>
        <end position="197"/>
    </location>
</feature>
<dbReference type="SMART" id="SM00248">
    <property type="entry name" value="ANK"/>
    <property type="match status" value="4"/>
</dbReference>
<evidence type="ECO:0000313" key="3">
    <source>
        <dbReference type="Proteomes" id="UP000799750"/>
    </source>
</evidence>
<dbReference type="PROSITE" id="PS50297">
    <property type="entry name" value="ANK_REP_REGION"/>
    <property type="match status" value="1"/>
</dbReference>
<proteinExistence type="predicted"/>
<accession>A0A6A6QNR1</accession>
<dbReference type="Gene3D" id="1.25.40.20">
    <property type="entry name" value="Ankyrin repeat-containing domain"/>
    <property type="match status" value="1"/>
</dbReference>
<dbReference type="AlphaFoldDB" id="A0A6A6QNR1"/>
<feature type="repeat" description="ANK" evidence="1">
    <location>
        <begin position="75"/>
        <end position="115"/>
    </location>
</feature>
<feature type="repeat" description="ANK" evidence="1">
    <location>
        <begin position="41"/>
        <end position="73"/>
    </location>
</feature>
<dbReference type="SUPFAM" id="SSF48403">
    <property type="entry name" value="Ankyrin repeat"/>
    <property type="match status" value="1"/>
</dbReference>
<dbReference type="Pfam" id="PF12796">
    <property type="entry name" value="Ank_2"/>
    <property type="match status" value="1"/>
</dbReference>
<keyword evidence="1" id="KW-0040">ANK repeat</keyword>